<comment type="cofactor">
    <cofactor evidence="2">
        <name>[4Fe-4S] cluster</name>
        <dbReference type="ChEBI" id="CHEBI:49883"/>
    </cofactor>
</comment>
<dbReference type="Gene3D" id="3.40.228.10">
    <property type="entry name" value="Dimethylsulfoxide Reductase, domain 2"/>
    <property type="match status" value="1"/>
</dbReference>
<keyword evidence="5" id="KW-0500">Molybdenum</keyword>
<evidence type="ECO:0000313" key="13">
    <source>
        <dbReference type="Proteomes" id="UP000249577"/>
    </source>
</evidence>
<dbReference type="Gene3D" id="1.10.10.1100">
    <property type="entry name" value="BFD-like [2Fe-2S]-binding domain"/>
    <property type="match status" value="1"/>
</dbReference>
<dbReference type="Pfam" id="PF04879">
    <property type="entry name" value="Molybdop_Fe4S4"/>
    <property type="match status" value="1"/>
</dbReference>
<keyword evidence="7" id="KW-0560">Oxidoreductase</keyword>
<evidence type="ECO:0000256" key="8">
    <source>
        <dbReference type="ARBA" id="ARBA00023004"/>
    </source>
</evidence>
<dbReference type="PANTHER" id="PTHR43105">
    <property type="entry name" value="RESPIRATORY NITRATE REDUCTASE"/>
    <property type="match status" value="1"/>
</dbReference>
<evidence type="ECO:0000256" key="4">
    <source>
        <dbReference type="ARBA" id="ARBA00022485"/>
    </source>
</evidence>
<dbReference type="GO" id="GO:0051539">
    <property type="term" value="F:4 iron, 4 sulfur cluster binding"/>
    <property type="evidence" value="ECO:0007669"/>
    <property type="project" value="UniProtKB-KW"/>
</dbReference>
<gene>
    <name evidence="12" type="ORF">DI565_14955</name>
</gene>
<dbReference type="GO" id="GO:0043546">
    <property type="term" value="F:molybdopterin cofactor binding"/>
    <property type="evidence" value="ECO:0007669"/>
    <property type="project" value="InterPro"/>
</dbReference>
<dbReference type="CDD" id="cd02754">
    <property type="entry name" value="MopB_Nitrate-R-NapA-like"/>
    <property type="match status" value="1"/>
</dbReference>
<keyword evidence="8" id="KW-0408">Iron</keyword>
<evidence type="ECO:0000256" key="10">
    <source>
        <dbReference type="ARBA" id="ARBA00023063"/>
    </source>
</evidence>
<keyword evidence="10" id="KW-0534">Nitrate assimilation</keyword>
<dbReference type="Gene3D" id="2.20.25.90">
    <property type="entry name" value="ADC-like domains"/>
    <property type="match status" value="1"/>
</dbReference>
<sequence>MNVHAPNHEPAPTSTTCPYCGVGCGVLATPDRMGGATVAGDPDHPSNFGRLCSKGSALGETLSLDGRLLHPEVNGDRTTWEAALDATAKGFRTTLETYGPGSIAIYLSGQLLTEDYYAANKLFKGFLGSANVDTNSRLCMSSSVAGHKRAFGSDTVPGTYRDLENADLLVFVGSNAAWCHPVLYQRMLAARASRGTKIVVIDPRPTATSEEADLFIPLLGGSDVALFSGLLAHLAATGRIDASYVAAHTEGFEAALAKARDVAPDAEATAAACGLEEAQVAAFFDLFARTERVVTLYSQGVNQSLAGVDKVNAILNCHLATGRIGREGMGPFSLTGQPNAMGGREVGGLANQLAAHMGFDAGSVDRVRRFWNAPRMAKAEGLKAVDMFDAIGRGEIKALWVMGTNPAASLPRADAVRRALAKLDHFVVSENMASTDTLTAGSKIRLPAAAWGEKDGTVTNSERRISRQRPFLALPGQARPDWWAIAQVAKRLGHGDAFAWRTVGEIFREHAALSAFENDGARDFDIGALADLDTRDYDRMQPVQWPAPRGSVRKETRFFGAGGFFTPDGRARFVAVDGPAPAPAERGFSYRLNTGRIRDQWHTMTRTGKSPRLASHLPEPFLEIAPQDAGAEGLADGGFARVTTAFGAATLRVRVTDGARPKTLFAPIHWTGETSSDGRIGALVHALHDPISGQPDAKSTPATVTAIAFPFQGFALSRGGFGPLPDGAWWAKAAAPRGEGLLFAVASVPDLETLLPALEPDDEIVSYADPARGAHRAAVFRAGVLEACLFLGTGRQESAWSFLRSRLGEALTEGQIRSLLLAGRASDGAAAGPLVCACHGVPKGVIEAAIAGGCGDAAAVGAATKAGTNCGSCLPEIRRMLAKARAMTPEPA</sequence>
<dbReference type="PROSITE" id="PS51669">
    <property type="entry name" value="4FE4S_MOW_BIS_MGD"/>
    <property type="match status" value="1"/>
</dbReference>
<dbReference type="Proteomes" id="UP000249577">
    <property type="component" value="Unassembled WGS sequence"/>
</dbReference>
<dbReference type="Gene3D" id="2.40.40.20">
    <property type="match status" value="1"/>
</dbReference>
<dbReference type="GO" id="GO:1990204">
    <property type="term" value="C:oxidoreductase complex"/>
    <property type="evidence" value="ECO:0007669"/>
    <property type="project" value="UniProtKB-ARBA"/>
</dbReference>
<dbReference type="InterPro" id="IPR041957">
    <property type="entry name" value="CT_Nitrate-R-NapA-like"/>
</dbReference>
<dbReference type="GO" id="GO:0016020">
    <property type="term" value="C:membrane"/>
    <property type="evidence" value="ECO:0007669"/>
    <property type="project" value="TreeGrafter"/>
</dbReference>
<dbReference type="InterPro" id="IPR009010">
    <property type="entry name" value="Asp_de-COase-like_dom_sf"/>
</dbReference>
<proteinExistence type="inferred from homology"/>
<dbReference type="AlphaFoldDB" id="A0A2W5KAF0"/>
<dbReference type="InterPro" id="IPR006656">
    <property type="entry name" value="Mopterin_OxRdtase"/>
</dbReference>
<name>A0A2W5KAF0_ANCNO</name>
<evidence type="ECO:0000259" key="11">
    <source>
        <dbReference type="PROSITE" id="PS51669"/>
    </source>
</evidence>
<dbReference type="Pfam" id="PF04324">
    <property type="entry name" value="Fer2_BFD"/>
    <property type="match status" value="1"/>
</dbReference>
<dbReference type="GO" id="GO:0046872">
    <property type="term" value="F:metal ion binding"/>
    <property type="evidence" value="ECO:0007669"/>
    <property type="project" value="UniProtKB-KW"/>
</dbReference>
<accession>A0A2W5KAF0</accession>
<evidence type="ECO:0000313" key="12">
    <source>
        <dbReference type="EMBL" id="PZQ12969.1"/>
    </source>
</evidence>
<dbReference type="CDD" id="cd02791">
    <property type="entry name" value="MopB_CT_Nitrate-R-NapA-like"/>
    <property type="match status" value="1"/>
</dbReference>
<protein>
    <submittedName>
        <fullName evidence="12">Nitrate reductase</fullName>
    </submittedName>
</protein>
<evidence type="ECO:0000256" key="9">
    <source>
        <dbReference type="ARBA" id="ARBA00023014"/>
    </source>
</evidence>
<dbReference type="InterPro" id="IPR050123">
    <property type="entry name" value="Prok_molybdopt-oxidoreductase"/>
</dbReference>
<evidence type="ECO:0000256" key="7">
    <source>
        <dbReference type="ARBA" id="ARBA00023002"/>
    </source>
</evidence>
<dbReference type="SUPFAM" id="SSF53706">
    <property type="entry name" value="Formate dehydrogenase/DMSO reductase, domains 1-3"/>
    <property type="match status" value="1"/>
</dbReference>
<comment type="caution">
    <text evidence="12">The sequence shown here is derived from an EMBL/GenBank/DDBJ whole genome shotgun (WGS) entry which is preliminary data.</text>
</comment>
<dbReference type="InterPro" id="IPR007419">
    <property type="entry name" value="BFD-like_2Fe2S-bd_dom"/>
</dbReference>
<dbReference type="Pfam" id="PF01568">
    <property type="entry name" value="Molydop_binding"/>
    <property type="match status" value="1"/>
</dbReference>
<feature type="domain" description="4Fe-4S Mo/W bis-MGD-type" evidence="11">
    <location>
        <begin position="10"/>
        <end position="66"/>
    </location>
</feature>
<evidence type="ECO:0000256" key="6">
    <source>
        <dbReference type="ARBA" id="ARBA00022723"/>
    </source>
</evidence>
<comment type="cofactor">
    <cofactor evidence="1">
        <name>Mo-bis(molybdopterin guanine dinucleotide)</name>
        <dbReference type="ChEBI" id="CHEBI:60539"/>
    </cofactor>
</comment>
<reference evidence="12 13" key="1">
    <citation type="submission" date="2017-08" db="EMBL/GenBank/DDBJ databases">
        <title>Infants hospitalized years apart are colonized by the same room-sourced microbial strains.</title>
        <authorList>
            <person name="Brooks B."/>
            <person name="Olm M.R."/>
            <person name="Firek B.A."/>
            <person name="Baker R."/>
            <person name="Thomas B.C."/>
            <person name="Morowitz M.J."/>
            <person name="Banfield J.F."/>
        </authorList>
    </citation>
    <scope>NUCLEOTIDE SEQUENCE [LARGE SCALE GENOMIC DNA]</scope>
    <source>
        <strain evidence="12">S2_005_003_R2_43</strain>
    </source>
</reference>
<evidence type="ECO:0000256" key="5">
    <source>
        <dbReference type="ARBA" id="ARBA00022505"/>
    </source>
</evidence>
<organism evidence="12 13">
    <name type="scientific">Ancylobacter novellus</name>
    <name type="common">Thiobacillus novellus</name>
    <dbReference type="NCBI Taxonomy" id="921"/>
    <lineage>
        <taxon>Bacteria</taxon>
        <taxon>Pseudomonadati</taxon>
        <taxon>Pseudomonadota</taxon>
        <taxon>Alphaproteobacteria</taxon>
        <taxon>Hyphomicrobiales</taxon>
        <taxon>Xanthobacteraceae</taxon>
        <taxon>Ancylobacter</taxon>
    </lineage>
</organism>
<dbReference type="Gene3D" id="3.40.50.740">
    <property type="match status" value="1"/>
</dbReference>
<dbReference type="Pfam" id="PF00384">
    <property type="entry name" value="Molybdopterin"/>
    <property type="match status" value="1"/>
</dbReference>
<dbReference type="InterPro" id="IPR041854">
    <property type="entry name" value="BFD-like_2Fe2S-bd_dom_sf"/>
</dbReference>
<dbReference type="GO" id="GO:0045333">
    <property type="term" value="P:cellular respiration"/>
    <property type="evidence" value="ECO:0007669"/>
    <property type="project" value="UniProtKB-ARBA"/>
</dbReference>
<dbReference type="GO" id="GO:0042128">
    <property type="term" value="P:nitrate assimilation"/>
    <property type="evidence" value="ECO:0007669"/>
    <property type="project" value="UniProtKB-KW"/>
</dbReference>
<evidence type="ECO:0000256" key="2">
    <source>
        <dbReference type="ARBA" id="ARBA00001966"/>
    </source>
</evidence>
<dbReference type="PANTHER" id="PTHR43105:SF9">
    <property type="entry name" value="NADPH-FE(3+) OXIDOREDUCTASE SUBUNIT ALPHA"/>
    <property type="match status" value="1"/>
</dbReference>
<evidence type="ECO:0000256" key="3">
    <source>
        <dbReference type="ARBA" id="ARBA00008747"/>
    </source>
</evidence>
<keyword evidence="6" id="KW-0479">Metal-binding</keyword>
<comment type="similarity">
    <text evidence="3">Belongs to the prokaryotic molybdopterin-containing oxidoreductase family. NasA/NapA/NarB subfamily.</text>
</comment>
<dbReference type="SUPFAM" id="SSF50692">
    <property type="entry name" value="ADC-like"/>
    <property type="match status" value="1"/>
</dbReference>
<dbReference type="InterPro" id="IPR006657">
    <property type="entry name" value="MoPterin_dinucl-bd_dom"/>
</dbReference>
<dbReference type="GO" id="GO:0016491">
    <property type="term" value="F:oxidoreductase activity"/>
    <property type="evidence" value="ECO:0007669"/>
    <property type="project" value="UniProtKB-KW"/>
</dbReference>
<dbReference type="SMART" id="SM00926">
    <property type="entry name" value="Molybdop_Fe4S4"/>
    <property type="match status" value="1"/>
</dbReference>
<dbReference type="EMBL" id="QFPN01000008">
    <property type="protein sequence ID" value="PZQ12969.1"/>
    <property type="molecule type" value="Genomic_DNA"/>
</dbReference>
<keyword evidence="9" id="KW-0411">Iron-sulfur</keyword>
<keyword evidence="4" id="KW-0004">4Fe-4S</keyword>
<dbReference type="InterPro" id="IPR006963">
    <property type="entry name" value="Mopterin_OxRdtase_4Fe-4S_dom"/>
</dbReference>
<evidence type="ECO:0000256" key="1">
    <source>
        <dbReference type="ARBA" id="ARBA00001942"/>
    </source>
</evidence>